<dbReference type="GO" id="GO:0005829">
    <property type="term" value="C:cytosol"/>
    <property type="evidence" value="ECO:0007669"/>
    <property type="project" value="TreeGrafter"/>
</dbReference>
<dbReference type="Pfam" id="PF04851">
    <property type="entry name" value="ResIII"/>
    <property type="match status" value="1"/>
</dbReference>
<organism evidence="2 3">
    <name type="scientific">Candidatus Portnoybacteria bacterium RIFCSPLOWO2_02_FULL_39_11</name>
    <dbReference type="NCBI Taxonomy" id="1802001"/>
    <lineage>
        <taxon>Bacteria</taxon>
        <taxon>Candidatus Portnoyibacteriota</taxon>
    </lineage>
</organism>
<dbReference type="AlphaFoldDB" id="A0A1G2FPK0"/>
<dbReference type="PANTHER" id="PTHR47396">
    <property type="entry name" value="TYPE I RESTRICTION ENZYME ECOKI R PROTEIN"/>
    <property type="match status" value="1"/>
</dbReference>
<dbReference type="GO" id="GO:0016787">
    <property type="term" value="F:hydrolase activity"/>
    <property type="evidence" value="ECO:0007669"/>
    <property type="project" value="InterPro"/>
</dbReference>
<protein>
    <recommendedName>
        <fullName evidence="1">Helicase/UvrB N-terminal domain-containing protein</fullName>
    </recommendedName>
</protein>
<name>A0A1G2FPK0_9BACT</name>
<dbReference type="InterPro" id="IPR006935">
    <property type="entry name" value="Helicase/UvrB_N"/>
</dbReference>
<dbReference type="SUPFAM" id="SSF52540">
    <property type="entry name" value="P-loop containing nucleoside triphosphate hydrolases"/>
    <property type="match status" value="1"/>
</dbReference>
<dbReference type="Gene3D" id="3.40.50.300">
    <property type="entry name" value="P-loop containing nucleotide triphosphate hydrolases"/>
    <property type="match status" value="2"/>
</dbReference>
<evidence type="ECO:0000313" key="2">
    <source>
        <dbReference type="EMBL" id="OGZ39560.1"/>
    </source>
</evidence>
<evidence type="ECO:0000313" key="3">
    <source>
        <dbReference type="Proteomes" id="UP000177126"/>
    </source>
</evidence>
<dbReference type="InterPro" id="IPR027417">
    <property type="entry name" value="P-loop_NTPase"/>
</dbReference>
<dbReference type="GO" id="GO:0005524">
    <property type="term" value="F:ATP binding"/>
    <property type="evidence" value="ECO:0007669"/>
    <property type="project" value="InterPro"/>
</dbReference>
<reference evidence="2 3" key="1">
    <citation type="journal article" date="2016" name="Nat. Commun.">
        <title>Thousands of microbial genomes shed light on interconnected biogeochemical processes in an aquifer system.</title>
        <authorList>
            <person name="Anantharaman K."/>
            <person name="Brown C.T."/>
            <person name="Hug L.A."/>
            <person name="Sharon I."/>
            <person name="Castelle C.J."/>
            <person name="Probst A.J."/>
            <person name="Thomas B.C."/>
            <person name="Singh A."/>
            <person name="Wilkins M.J."/>
            <person name="Karaoz U."/>
            <person name="Brodie E.L."/>
            <person name="Williams K.H."/>
            <person name="Hubbard S.S."/>
            <person name="Banfield J.F."/>
        </authorList>
    </citation>
    <scope>NUCLEOTIDE SEQUENCE [LARGE SCALE GENOMIC DNA]</scope>
</reference>
<comment type="caution">
    <text evidence="2">The sequence shown here is derived from an EMBL/GenBank/DDBJ whole genome shotgun (WGS) entry which is preliminary data.</text>
</comment>
<dbReference type="InterPro" id="IPR050742">
    <property type="entry name" value="Helicase_Restrict-Modif_Enz"/>
</dbReference>
<gene>
    <name evidence="2" type="ORF">A3B04_01930</name>
</gene>
<dbReference type="Proteomes" id="UP000177126">
    <property type="component" value="Unassembled WGS sequence"/>
</dbReference>
<evidence type="ECO:0000259" key="1">
    <source>
        <dbReference type="Pfam" id="PF04851"/>
    </source>
</evidence>
<dbReference type="PANTHER" id="PTHR47396:SF1">
    <property type="entry name" value="ATP-DEPENDENT HELICASE IRC3-RELATED"/>
    <property type="match status" value="1"/>
</dbReference>
<accession>A0A1G2FPK0</accession>
<dbReference type="GO" id="GO:0003677">
    <property type="term" value="F:DNA binding"/>
    <property type="evidence" value="ECO:0007669"/>
    <property type="project" value="InterPro"/>
</dbReference>
<feature type="domain" description="Helicase/UvrB N-terminal" evidence="1">
    <location>
        <begin position="68"/>
        <end position="303"/>
    </location>
</feature>
<dbReference type="EMBL" id="MHNF01000054">
    <property type="protein sequence ID" value="OGZ39560.1"/>
    <property type="molecule type" value="Genomic_DNA"/>
</dbReference>
<sequence length="837" mass="96583">MPKRIKNQGGVENLENSQKSALPLVRALRPLVKAWRDDGYKGISETTRRLLDWWFSEEHQLSNGSTFTFYPAQRAAIEHLIFCYEVLQGRSLYQLAQKLDARIPIDPSADKLAKYAFKMATGSGKTMVMAMAVVWSYFNATREKRDGFTKNFVLIAPNLIVLDRLMGDSRSPEFFEGSIFKKYPFLPPEWSGDFQLDVIGPEEERATTKTGTLYLLNWQKFVERENGEIDNPVENLLGPKPPSDIAVTLAKLRDRLSQLENVMVLNDEAHHVWDEDLVWYKAIAELYEKTGLMCQLDFSATPKDRGGNLFTHIITEYTLGEAIQEGVVKRPKIAEIENIPEIESDDAAEKYRVQIDAAVNKWRIFYKELKKTGKKPILFVMAENTAAADKVADYLDSFKELSDKVLTIHTDKRGEVSKKDLDNARKWAREVDEPDNPYLAVVSVLMLREGWDVKNVKVIAPLRPLSADSKILPEQTLGRGLRRMFPGQLLGNYTDELIVIEHPAFHDLIQDALTEQGVKIEFVPIQKPETLPKIISVDENKKEYDIAVPVTQGGVTRSVKKLQELKISDFPSPLFHYKDLNPTEIKMRKRDLLTKQVEEEEILTMPFADRPDIYISAITKKIQKYSRVPGQFENIAGITKDYIKNKLFDKSLDFSEDDLKRLNNAKVRVRLIEVFVDRINDLTAVSEDIELVGEELRAINIKPFPWSRDIFEAKKIVLNFTPIENKLEEQFTRLLDNDDDVLAFMKNHQQTLNFRIPYIDTNGFVRNYIPDFIVKTKDTCWVIETKGREDVDVKLKDKRAEEWCKQVSRLTDKEWLYKRIDQARFEKGRFTRLADLI</sequence>
<proteinExistence type="predicted"/>